<dbReference type="EMBL" id="BAAACG010000013">
    <property type="protein sequence ID" value="GAA0744073.1"/>
    <property type="molecule type" value="Genomic_DNA"/>
</dbReference>
<proteinExistence type="predicted"/>
<dbReference type="InterPro" id="IPR002822">
    <property type="entry name" value="Ni_insertion"/>
</dbReference>
<protein>
    <submittedName>
        <fullName evidence="3">Uncharacterized protein</fullName>
    </submittedName>
</protein>
<evidence type="ECO:0000313" key="4">
    <source>
        <dbReference type="Proteomes" id="UP001501510"/>
    </source>
</evidence>
<dbReference type="Gene3D" id="3.10.20.300">
    <property type="entry name" value="mk0293 like domain"/>
    <property type="match status" value="1"/>
</dbReference>
<organism evidence="3 4">
    <name type="scientific">Clostridium oceanicum</name>
    <dbReference type="NCBI Taxonomy" id="1543"/>
    <lineage>
        <taxon>Bacteria</taxon>
        <taxon>Bacillati</taxon>
        <taxon>Bacillota</taxon>
        <taxon>Clostridia</taxon>
        <taxon>Eubacteriales</taxon>
        <taxon>Clostridiaceae</taxon>
        <taxon>Clostridium</taxon>
    </lineage>
</organism>
<comment type="caution">
    <text evidence="3">The sequence shown here is derived from an EMBL/GenBank/DDBJ whole genome shotgun (WGS) entry which is preliminary data.</text>
</comment>
<reference evidence="3 4" key="1">
    <citation type="journal article" date="2019" name="Int. J. Syst. Evol. Microbiol.">
        <title>The Global Catalogue of Microorganisms (GCM) 10K type strain sequencing project: providing services to taxonomists for standard genome sequencing and annotation.</title>
        <authorList>
            <consortium name="The Broad Institute Genomics Platform"/>
            <consortium name="The Broad Institute Genome Sequencing Center for Infectious Disease"/>
            <person name="Wu L."/>
            <person name="Ma J."/>
        </authorList>
    </citation>
    <scope>NUCLEOTIDE SEQUENCE [LARGE SCALE GENOMIC DNA]</scope>
    <source>
        <strain evidence="3 4">JCM 1407</strain>
    </source>
</reference>
<dbReference type="Gene3D" id="3.30.70.1380">
    <property type="entry name" value="Transcriptional regulatory protein pf0864 domain like"/>
    <property type="match status" value="1"/>
</dbReference>
<keyword evidence="1" id="KW-0533">Nickel</keyword>
<accession>A0ABN1JPI2</accession>
<evidence type="ECO:0000256" key="2">
    <source>
        <dbReference type="ARBA" id="ARBA00023239"/>
    </source>
</evidence>
<sequence>MNPELYGYMMNKLFELGASDVYFTPIIMKKSRPAIKLTVLSSSEKLKKIEECILKETTTLGIRKYSVDKVMLERKIQKIQTKYGEVRVKNAYYDGEIIKSKPEYEDCKNIALDKNIFMNEVYNEVYKNIRSNE</sequence>
<name>A0ABN1JPI2_9CLOT</name>
<keyword evidence="2" id="KW-0456">Lyase</keyword>
<evidence type="ECO:0000313" key="3">
    <source>
        <dbReference type="EMBL" id="GAA0744073.1"/>
    </source>
</evidence>
<dbReference type="PANTHER" id="PTHR36566">
    <property type="entry name" value="NICKEL INSERTION PROTEIN-RELATED"/>
    <property type="match status" value="1"/>
</dbReference>
<dbReference type="Pfam" id="PF01969">
    <property type="entry name" value="Ni_insertion"/>
    <property type="match status" value="1"/>
</dbReference>
<evidence type="ECO:0000256" key="1">
    <source>
        <dbReference type="ARBA" id="ARBA00022596"/>
    </source>
</evidence>
<keyword evidence="4" id="KW-1185">Reference proteome</keyword>
<gene>
    <name evidence="3" type="ORF">GCM10008906_28530</name>
</gene>
<dbReference type="PANTHER" id="PTHR36566:SF1">
    <property type="entry name" value="PYRIDINIUM-3,5-BISTHIOCARBOXYLIC ACID MONONUCLEOTIDE NICKEL INSERTION PROTEIN"/>
    <property type="match status" value="1"/>
</dbReference>
<dbReference type="Proteomes" id="UP001501510">
    <property type="component" value="Unassembled WGS sequence"/>
</dbReference>